<sequence length="370" mass="39875">MLAVLPEFRAARRSGFTLVELLVVIAIIGVLVALLLPAVQAAREAARRTECQNNVKQIGLACHNFHDAHLIFPPASDRIVRTTHSVRWGPGWATHILPFVEQSAIYNTMDMTPGSDYFYSVNFQNWPGPTAPRLVNIAKLQDLVVKFYVCPSSPLPKKIEPEDEIGWGQHVQAGNYVGVMGATTSALSPTDPTGDNRVCDCAATLAPNQYQHGGYLASNGVLVPGMRTRIADITDGSSNTIMIAEQSDWGERPPGIGTASAVQRLDIRSTERMGIWASVGVSVATFTPTSTTSCSGNEGGTVMTVRHHPGTKKRTSHQDGMGPYGWNGPIQSAHSGGAFTLRGDGSVQYLSYTIDRAALNWLCVRDDGNS</sequence>
<accession>A0A517Y5L3</accession>
<proteinExistence type="predicted"/>
<dbReference type="Proteomes" id="UP000315017">
    <property type="component" value="Chromosome"/>
</dbReference>
<organism evidence="2 3">
    <name type="scientific">Anatilimnocola aggregata</name>
    <dbReference type="NCBI Taxonomy" id="2528021"/>
    <lineage>
        <taxon>Bacteria</taxon>
        <taxon>Pseudomonadati</taxon>
        <taxon>Planctomycetota</taxon>
        <taxon>Planctomycetia</taxon>
        <taxon>Pirellulales</taxon>
        <taxon>Pirellulaceae</taxon>
        <taxon>Anatilimnocola</taxon>
    </lineage>
</organism>
<keyword evidence="3" id="KW-1185">Reference proteome</keyword>
<dbReference type="AlphaFoldDB" id="A0A517Y5L3"/>
<name>A0A517Y5L3_9BACT</name>
<evidence type="ECO:0000259" key="1">
    <source>
        <dbReference type="Pfam" id="PF07596"/>
    </source>
</evidence>
<protein>
    <submittedName>
        <fullName evidence="2">Type II secretion system protein G</fullName>
    </submittedName>
</protein>
<evidence type="ECO:0000313" key="3">
    <source>
        <dbReference type="Proteomes" id="UP000315017"/>
    </source>
</evidence>
<dbReference type="Gene3D" id="3.30.700.10">
    <property type="entry name" value="Glycoprotein, Type 4 Pilin"/>
    <property type="match status" value="1"/>
</dbReference>
<dbReference type="PANTHER" id="PTHR30093:SF2">
    <property type="entry name" value="TYPE II SECRETION SYSTEM PROTEIN H"/>
    <property type="match status" value="1"/>
</dbReference>
<dbReference type="InterPro" id="IPR012902">
    <property type="entry name" value="N_methyl_site"/>
</dbReference>
<dbReference type="EMBL" id="CP036274">
    <property type="protein sequence ID" value="QDU25533.1"/>
    <property type="molecule type" value="Genomic_DNA"/>
</dbReference>
<dbReference type="NCBIfam" id="TIGR02532">
    <property type="entry name" value="IV_pilin_GFxxxE"/>
    <property type="match status" value="1"/>
</dbReference>
<dbReference type="Pfam" id="PF07963">
    <property type="entry name" value="N_methyl"/>
    <property type="match status" value="1"/>
</dbReference>
<dbReference type="PANTHER" id="PTHR30093">
    <property type="entry name" value="GENERAL SECRETION PATHWAY PROTEIN G"/>
    <property type="match status" value="1"/>
</dbReference>
<dbReference type="RefSeq" id="WP_145084632.1">
    <property type="nucleotide sequence ID" value="NZ_CP036274.1"/>
</dbReference>
<gene>
    <name evidence="2" type="primary">xcpT_1</name>
    <name evidence="2" type="ORF">ETAA8_06020</name>
</gene>
<dbReference type="InterPro" id="IPR045584">
    <property type="entry name" value="Pilin-like"/>
</dbReference>
<feature type="domain" description="DUF1559" evidence="1">
    <location>
        <begin position="40"/>
        <end position="356"/>
    </location>
</feature>
<dbReference type="OrthoDB" id="280382at2"/>
<dbReference type="PROSITE" id="PS00409">
    <property type="entry name" value="PROKAR_NTER_METHYL"/>
    <property type="match status" value="1"/>
</dbReference>
<evidence type="ECO:0000313" key="2">
    <source>
        <dbReference type="EMBL" id="QDU25533.1"/>
    </source>
</evidence>
<dbReference type="InterPro" id="IPR011453">
    <property type="entry name" value="DUF1559"/>
</dbReference>
<dbReference type="Pfam" id="PF07596">
    <property type="entry name" value="SBP_bac_10"/>
    <property type="match status" value="1"/>
</dbReference>
<reference evidence="2 3" key="1">
    <citation type="submission" date="2019-02" db="EMBL/GenBank/DDBJ databases">
        <title>Deep-cultivation of Planctomycetes and their phenomic and genomic characterization uncovers novel biology.</title>
        <authorList>
            <person name="Wiegand S."/>
            <person name="Jogler M."/>
            <person name="Boedeker C."/>
            <person name="Pinto D."/>
            <person name="Vollmers J."/>
            <person name="Rivas-Marin E."/>
            <person name="Kohn T."/>
            <person name="Peeters S.H."/>
            <person name="Heuer A."/>
            <person name="Rast P."/>
            <person name="Oberbeckmann S."/>
            <person name="Bunk B."/>
            <person name="Jeske O."/>
            <person name="Meyerdierks A."/>
            <person name="Storesund J.E."/>
            <person name="Kallscheuer N."/>
            <person name="Luecker S."/>
            <person name="Lage O.M."/>
            <person name="Pohl T."/>
            <person name="Merkel B.J."/>
            <person name="Hornburger P."/>
            <person name="Mueller R.-W."/>
            <person name="Bruemmer F."/>
            <person name="Labrenz M."/>
            <person name="Spormann A.M."/>
            <person name="Op den Camp H."/>
            <person name="Overmann J."/>
            <person name="Amann R."/>
            <person name="Jetten M.S.M."/>
            <person name="Mascher T."/>
            <person name="Medema M.H."/>
            <person name="Devos D.P."/>
            <person name="Kaster A.-K."/>
            <person name="Ovreas L."/>
            <person name="Rohde M."/>
            <person name="Galperin M.Y."/>
            <person name="Jogler C."/>
        </authorList>
    </citation>
    <scope>NUCLEOTIDE SEQUENCE [LARGE SCALE GENOMIC DNA]</scope>
    <source>
        <strain evidence="2 3">ETA_A8</strain>
    </source>
</reference>
<dbReference type="KEGG" id="aagg:ETAA8_06020"/>
<dbReference type="SUPFAM" id="SSF54523">
    <property type="entry name" value="Pili subunits"/>
    <property type="match status" value="1"/>
</dbReference>